<dbReference type="HOGENOM" id="CLU_991308_0_0_1"/>
<accession>E9HU00</accession>
<reference evidence="1 2" key="1">
    <citation type="journal article" date="2011" name="Science">
        <title>The ecoresponsive genome of Daphnia pulex.</title>
        <authorList>
            <person name="Colbourne J.K."/>
            <person name="Pfrender M.E."/>
            <person name="Gilbert D."/>
            <person name="Thomas W.K."/>
            <person name="Tucker A."/>
            <person name="Oakley T.H."/>
            <person name="Tokishita S."/>
            <person name="Aerts A."/>
            <person name="Arnold G.J."/>
            <person name="Basu M.K."/>
            <person name="Bauer D.J."/>
            <person name="Caceres C.E."/>
            <person name="Carmel L."/>
            <person name="Casola C."/>
            <person name="Choi J.H."/>
            <person name="Detter J.C."/>
            <person name="Dong Q."/>
            <person name="Dusheyko S."/>
            <person name="Eads B.D."/>
            <person name="Frohlich T."/>
            <person name="Geiler-Samerotte K.A."/>
            <person name="Gerlach D."/>
            <person name="Hatcher P."/>
            <person name="Jogdeo S."/>
            <person name="Krijgsveld J."/>
            <person name="Kriventseva E.V."/>
            <person name="Kultz D."/>
            <person name="Laforsch C."/>
            <person name="Lindquist E."/>
            <person name="Lopez J."/>
            <person name="Manak J.R."/>
            <person name="Muller J."/>
            <person name="Pangilinan J."/>
            <person name="Patwardhan R.P."/>
            <person name="Pitluck S."/>
            <person name="Pritham E.J."/>
            <person name="Rechtsteiner A."/>
            <person name="Rho M."/>
            <person name="Rogozin I.B."/>
            <person name="Sakarya O."/>
            <person name="Salamov A."/>
            <person name="Schaack S."/>
            <person name="Shapiro H."/>
            <person name="Shiga Y."/>
            <person name="Skalitzky C."/>
            <person name="Smith Z."/>
            <person name="Souvorov A."/>
            <person name="Sung W."/>
            <person name="Tang Z."/>
            <person name="Tsuchiya D."/>
            <person name="Tu H."/>
            <person name="Vos H."/>
            <person name="Wang M."/>
            <person name="Wolf Y.I."/>
            <person name="Yamagata H."/>
            <person name="Yamada T."/>
            <person name="Ye Y."/>
            <person name="Shaw J.R."/>
            <person name="Andrews J."/>
            <person name="Crease T.J."/>
            <person name="Tang H."/>
            <person name="Lucas S.M."/>
            <person name="Robertson H.M."/>
            <person name="Bork P."/>
            <person name="Koonin E.V."/>
            <person name="Zdobnov E.M."/>
            <person name="Grigoriev I.V."/>
            <person name="Lynch M."/>
            <person name="Boore J.L."/>
        </authorList>
    </citation>
    <scope>NUCLEOTIDE SEQUENCE [LARGE SCALE GENOMIC DNA]</scope>
</reference>
<dbReference type="PANTHER" id="PTHR10788:SF106">
    <property type="entry name" value="BCDNA.GH08860"/>
    <property type="match status" value="1"/>
</dbReference>
<organism evidence="1 2">
    <name type="scientific">Daphnia pulex</name>
    <name type="common">Water flea</name>
    <dbReference type="NCBI Taxonomy" id="6669"/>
    <lineage>
        <taxon>Eukaryota</taxon>
        <taxon>Metazoa</taxon>
        <taxon>Ecdysozoa</taxon>
        <taxon>Arthropoda</taxon>
        <taxon>Crustacea</taxon>
        <taxon>Branchiopoda</taxon>
        <taxon>Diplostraca</taxon>
        <taxon>Cladocera</taxon>
        <taxon>Anomopoda</taxon>
        <taxon>Daphniidae</taxon>
        <taxon>Daphnia</taxon>
    </lineage>
</organism>
<dbReference type="GO" id="GO:0005992">
    <property type="term" value="P:trehalose biosynthetic process"/>
    <property type="evidence" value="ECO:0007669"/>
    <property type="project" value="InterPro"/>
</dbReference>
<dbReference type="InterPro" id="IPR001830">
    <property type="entry name" value="Glyco_trans_20"/>
</dbReference>
<dbReference type="OrthoDB" id="755951at2759"/>
<dbReference type="GO" id="GO:0016758">
    <property type="term" value="F:hexosyltransferase activity"/>
    <property type="evidence" value="ECO:0007669"/>
    <property type="project" value="UniProtKB-ARBA"/>
</dbReference>
<gene>
    <name evidence="1" type="ORF">DAPPUDRAFT_117865</name>
</gene>
<proteinExistence type="predicted"/>
<dbReference type="Proteomes" id="UP000000305">
    <property type="component" value="Unassembled WGS sequence"/>
</dbReference>
<evidence type="ECO:0000313" key="2">
    <source>
        <dbReference type="Proteomes" id="UP000000305"/>
    </source>
</evidence>
<name>E9HU00_DAPPU</name>
<dbReference type="STRING" id="6669.E9HU00"/>
<dbReference type="PhylomeDB" id="E9HU00"/>
<dbReference type="SUPFAM" id="SSF53756">
    <property type="entry name" value="UDP-Glycosyltransferase/glycogen phosphorylase"/>
    <property type="match status" value="1"/>
</dbReference>
<dbReference type="OMA" id="XLVAMEY"/>
<sequence length="281" mass="31315">MIPLDRVLGGAGPASWWSWTSGLVELGQDLDAPADHCWRGGDIRLRGPLHMVGFHIDDYCTNFIKCCQRRLGCRVDHANGNVEYDNRTVHVRPLPIGIPFIISSSWPLKHLERTSRVGSGLTRLHKRIGPTHQSVRKAAGASLHPEHLERVVLMQIAVPSRTDVREYKALKEEIDQLVGRINGRFSTAEWSPIRYIYGCILHDNLAAFYSDSAVALVTPLRDGMNLVAKEFVACQINKTGVLILSPFAGAGGTMREALLVNPYEVDMVSEMIHKGLDYGRR</sequence>
<dbReference type="KEGG" id="dpx:DAPPUDRAFT_117865"/>
<dbReference type="EMBL" id="GL732792">
    <property type="protein sequence ID" value="EFX64780.1"/>
    <property type="molecule type" value="Genomic_DNA"/>
</dbReference>
<dbReference type="eggNOG" id="KOG1050">
    <property type="taxonomic scope" value="Eukaryota"/>
</dbReference>
<dbReference type="Gene3D" id="3.40.50.2000">
    <property type="entry name" value="Glycogen Phosphorylase B"/>
    <property type="match status" value="2"/>
</dbReference>
<evidence type="ECO:0000313" key="1">
    <source>
        <dbReference type="EMBL" id="EFX64780.1"/>
    </source>
</evidence>
<protein>
    <recommendedName>
        <fullName evidence="3">Trehalose-6-phosphate synthase</fullName>
    </recommendedName>
</protein>
<dbReference type="InParanoid" id="E9HU00"/>
<dbReference type="Pfam" id="PF00982">
    <property type="entry name" value="Glyco_transf_20"/>
    <property type="match status" value="2"/>
</dbReference>
<keyword evidence="2" id="KW-1185">Reference proteome</keyword>
<evidence type="ECO:0008006" key="3">
    <source>
        <dbReference type="Google" id="ProtNLM"/>
    </source>
</evidence>
<dbReference type="PANTHER" id="PTHR10788">
    <property type="entry name" value="TREHALOSE-6-PHOSPHATE SYNTHASE"/>
    <property type="match status" value="1"/>
</dbReference>
<dbReference type="AlphaFoldDB" id="E9HU00"/>